<organism evidence="2 3">
    <name type="scientific">Hemibagrus wyckioides</name>
    <dbReference type="NCBI Taxonomy" id="337641"/>
    <lineage>
        <taxon>Eukaryota</taxon>
        <taxon>Metazoa</taxon>
        <taxon>Chordata</taxon>
        <taxon>Craniata</taxon>
        <taxon>Vertebrata</taxon>
        <taxon>Euteleostomi</taxon>
        <taxon>Actinopterygii</taxon>
        <taxon>Neopterygii</taxon>
        <taxon>Teleostei</taxon>
        <taxon>Ostariophysi</taxon>
        <taxon>Siluriformes</taxon>
        <taxon>Bagridae</taxon>
        <taxon>Hemibagrus</taxon>
    </lineage>
</organism>
<feature type="region of interest" description="Disordered" evidence="1">
    <location>
        <begin position="1"/>
        <end position="24"/>
    </location>
</feature>
<evidence type="ECO:0000313" key="3">
    <source>
        <dbReference type="Proteomes" id="UP000824219"/>
    </source>
</evidence>
<dbReference type="Proteomes" id="UP000824219">
    <property type="component" value="Linkage Group LG17"/>
</dbReference>
<dbReference type="EMBL" id="JAHKSW010000017">
    <property type="protein sequence ID" value="KAG7322064.1"/>
    <property type="molecule type" value="Genomic_DNA"/>
</dbReference>
<sequence>MKNDSKKKSSSAVPRNPYSRGKLGESIYERTKEFTLDDPNIKLMNMEYNSLHDPHLKHFFNQQGKKQRLMKLGLITKDNKVLCTLKEFREYMRYREAFHLSCEKHLLEQQVTSSTRSRQTFLICGLTDRMSISDMSDCLIRKGMGTFRKMYKQNIKPGSNPYYDEVLWKVRQRLQLEKMEKEVINCIKCPSDSDCIEKTCEDCMDFKAQSPKSPKDQIQTAVLEELNKFVTEISTLSLMLDSEDSRNPSMKDSELNKDIEVITSGDPVIQPSTSQVES</sequence>
<gene>
    <name evidence="2" type="ORF">KOW79_014922</name>
</gene>
<dbReference type="PANTHER" id="PTHR47315:SF3">
    <property type="entry name" value="FIBROUS SHEATH-INTERACTING PROTEIN 2-LIKE"/>
    <property type="match status" value="1"/>
</dbReference>
<dbReference type="InterPro" id="IPR038891">
    <property type="entry name" value="FSIP2"/>
</dbReference>
<keyword evidence="3" id="KW-1185">Reference proteome</keyword>
<accession>A0A9D3NHZ8</accession>
<proteinExistence type="predicted"/>
<evidence type="ECO:0000256" key="1">
    <source>
        <dbReference type="SAM" id="MobiDB-lite"/>
    </source>
</evidence>
<dbReference type="AlphaFoldDB" id="A0A9D3NHZ8"/>
<reference evidence="2 3" key="1">
    <citation type="submission" date="2021-06" db="EMBL/GenBank/DDBJ databases">
        <title>Chromosome-level genome assembly of the red-tail catfish (Hemibagrus wyckioides).</title>
        <authorList>
            <person name="Shao F."/>
        </authorList>
    </citation>
    <scope>NUCLEOTIDE SEQUENCE [LARGE SCALE GENOMIC DNA]</scope>
    <source>
        <strain evidence="2">EC202008001</strain>
        <tissue evidence="2">Blood</tissue>
    </source>
</reference>
<evidence type="ECO:0000313" key="2">
    <source>
        <dbReference type="EMBL" id="KAG7322064.1"/>
    </source>
</evidence>
<dbReference type="OrthoDB" id="8197715at2759"/>
<protein>
    <submittedName>
        <fullName evidence="2">Uncharacterized protein</fullName>
    </submittedName>
</protein>
<comment type="caution">
    <text evidence="2">The sequence shown here is derived from an EMBL/GenBank/DDBJ whole genome shotgun (WGS) entry which is preliminary data.</text>
</comment>
<dbReference type="PANTHER" id="PTHR47315">
    <property type="entry name" value="FIBROUS SHEATH INTERACTING PROTEIN 2"/>
    <property type="match status" value="1"/>
</dbReference>
<name>A0A9D3NHZ8_9TELE</name>